<feature type="domain" description="Transposase TnpC homeodomain" evidence="3">
    <location>
        <begin position="50"/>
        <end position="120"/>
    </location>
</feature>
<accession>K6YTZ6</accession>
<dbReference type="InterPro" id="IPR024463">
    <property type="entry name" value="Transposase_TnpC_homeodom"/>
</dbReference>
<keyword evidence="6" id="KW-1185">Reference proteome</keyword>
<dbReference type="STRING" id="1121922.GCA_000428905_02319"/>
<evidence type="ECO:0000313" key="6">
    <source>
        <dbReference type="Proteomes" id="UP000006251"/>
    </source>
</evidence>
<dbReference type="InterPro" id="IPR024474">
    <property type="entry name" value="Znf_dom_IS66"/>
</dbReference>
<dbReference type="NCBIfam" id="NF033517">
    <property type="entry name" value="transpos_IS66"/>
    <property type="match status" value="1"/>
</dbReference>
<dbReference type="Pfam" id="PF13007">
    <property type="entry name" value="LZ_Tnp_IS66"/>
    <property type="match status" value="1"/>
</dbReference>
<dbReference type="AlphaFoldDB" id="K6YTZ6"/>
<dbReference type="Pfam" id="PF13005">
    <property type="entry name" value="zf-IS66"/>
    <property type="match status" value="1"/>
</dbReference>
<organism evidence="5 6">
    <name type="scientific">Brumicola pallidula DSM 14239 = ACAM 615</name>
    <dbReference type="NCBI Taxonomy" id="1121922"/>
    <lineage>
        <taxon>Bacteria</taxon>
        <taxon>Pseudomonadati</taxon>
        <taxon>Pseudomonadota</taxon>
        <taxon>Gammaproteobacteria</taxon>
        <taxon>Alteromonadales</taxon>
        <taxon>Alteromonadaceae</taxon>
        <taxon>Brumicola</taxon>
    </lineage>
</organism>
<comment type="caution">
    <text evidence="5">The sequence shown here is derived from an EMBL/GenBank/DDBJ whole genome shotgun (WGS) entry which is preliminary data.</text>
</comment>
<gene>
    <name evidence="5" type="ORF">GPAL_0541</name>
</gene>
<evidence type="ECO:0000259" key="4">
    <source>
        <dbReference type="Pfam" id="PF13817"/>
    </source>
</evidence>
<feature type="domain" description="Transposase IS66 central" evidence="1">
    <location>
        <begin position="192"/>
        <end position="481"/>
    </location>
</feature>
<name>K6YTZ6_9ALTE</name>
<dbReference type="PANTHER" id="PTHR33678">
    <property type="entry name" value="BLL1576 PROTEIN"/>
    <property type="match status" value="1"/>
</dbReference>
<sequence>MHAMKTRTEQSYNQREKRIKLLDEKDLEQGLSVDEAKELIGLQRAHLGFLQEQFRLAKHKLFASKNEAYPGQGELFNEAEDIAQQSEAELADEAQFTEYTAKRKKRNRNVVDDTVEREVVIHDIDEADKTCDCCQGQMHVMGKDVTEKLEYVPATIKVIENHRLKYACRTCEKNGSKTPIKQAPPAPSILPKSYATPSLIAQIIVSKFQYGLPLYRLETMLGHIGIHISRQTMSDWLIKISALFKPITYEPWHDILLKQDYVRCDETTMIVVGDDNVKSYMWVYNCGADSPAGNINGDDTPNIVLYDYQPSRAGKCAADFLRGYEGYLGVDGYAGYHLTLAQLVACLAHMRRKFVEAKKMQGKNAKVGKADWALNQIQKLYRIEKQIKDKTVEERYRIRQEQSLPLLVQFKTWLDKSSLTVLPQSLLGKAINYALNQWAKFIRYIEDGRIDIDNNRSESAIKPFVIGRKAWLISQTSKGANASAILYSIIETAKACGIKPYDYLMYVMQKMMEGNVNPEEILPWKVNLG</sequence>
<dbReference type="InterPro" id="IPR039552">
    <property type="entry name" value="IS66_C"/>
</dbReference>
<feature type="domain" description="Transposase IS66 C-terminal" evidence="4">
    <location>
        <begin position="488"/>
        <end position="524"/>
    </location>
</feature>
<dbReference type="RefSeq" id="WP_006009002.1">
    <property type="nucleotide sequence ID" value="NZ_AUAV01000012.1"/>
</dbReference>
<dbReference type="Proteomes" id="UP000006251">
    <property type="component" value="Unassembled WGS sequence"/>
</dbReference>
<reference evidence="6" key="1">
    <citation type="journal article" date="2014" name="Environ. Microbiol.">
        <title>Comparative genomics of the marine bacterial genus Glaciecola reveals the high degree of genomic diversity and genomic characteristic for cold adaptation.</title>
        <authorList>
            <person name="Qin Q.L."/>
            <person name="Xie B.B."/>
            <person name="Yu Y."/>
            <person name="Shu Y.L."/>
            <person name="Rong J.C."/>
            <person name="Zhang Y.J."/>
            <person name="Zhao D.L."/>
            <person name="Chen X.L."/>
            <person name="Zhang X.Y."/>
            <person name="Chen B."/>
            <person name="Zhou B.C."/>
            <person name="Zhang Y.Z."/>
        </authorList>
    </citation>
    <scope>NUCLEOTIDE SEQUENCE [LARGE SCALE GENOMIC DNA]</scope>
    <source>
        <strain evidence="6">ACAM 615</strain>
    </source>
</reference>
<proteinExistence type="predicted"/>
<evidence type="ECO:0000259" key="2">
    <source>
        <dbReference type="Pfam" id="PF13005"/>
    </source>
</evidence>
<protein>
    <submittedName>
        <fullName evidence="5">Transposase</fullName>
    </submittedName>
</protein>
<dbReference type="InterPro" id="IPR052344">
    <property type="entry name" value="Transposase-related"/>
</dbReference>
<evidence type="ECO:0000259" key="3">
    <source>
        <dbReference type="Pfam" id="PF13007"/>
    </source>
</evidence>
<dbReference type="Pfam" id="PF03050">
    <property type="entry name" value="DDE_Tnp_IS66"/>
    <property type="match status" value="1"/>
</dbReference>
<dbReference type="Pfam" id="PF13817">
    <property type="entry name" value="DDE_Tnp_IS66_C"/>
    <property type="match status" value="1"/>
</dbReference>
<dbReference type="InterPro" id="IPR004291">
    <property type="entry name" value="Transposase_IS66_central"/>
</dbReference>
<evidence type="ECO:0000313" key="5">
    <source>
        <dbReference type="EMBL" id="GAC27421.1"/>
    </source>
</evidence>
<dbReference type="EMBL" id="BAEQ01000013">
    <property type="protein sequence ID" value="GAC27421.1"/>
    <property type="molecule type" value="Genomic_DNA"/>
</dbReference>
<feature type="domain" description="Transposase IS66 zinc-finger binding" evidence="2">
    <location>
        <begin position="128"/>
        <end position="172"/>
    </location>
</feature>
<evidence type="ECO:0000259" key="1">
    <source>
        <dbReference type="Pfam" id="PF03050"/>
    </source>
</evidence>